<dbReference type="Pfam" id="PF16347">
    <property type="entry name" value="SGSH_C"/>
    <property type="match status" value="1"/>
</dbReference>
<evidence type="ECO:0000256" key="4">
    <source>
        <dbReference type="SAM" id="SignalP"/>
    </source>
</evidence>
<evidence type="ECO:0000313" key="6">
    <source>
        <dbReference type="EMBL" id="AZQ64858.1"/>
    </source>
</evidence>
<dbReference type="GO" id="GO:0016787">
    <property type="term" value="F:hydrolase activity"/>
    <property type="evidence" value="ECO:0007669"/>
    <property type="project" value="UniProtKB-KW"/>
</dbReference>
<dbReference type="PANTHER" id="PTHR43108">
    <property type="entry name" value="N-ACETYLGLUCOSAMINE-6-SULFATASE FAMILY MEMBER"/>
    <property type="match status" value="1"/>
</dbReference>
<evidence type="ECO:0000313" key="7">
    <source>
        <dbReference type="Proteomes" id="UP000267268"/>
    </source>
</evidence>
<dbReference type="Gene3D" id="3.40.720.10">
    <property type="entry name" value="Alkaline Phosphatase, subunit A"/>
    <property type="match status" value="1"/>
</dbReference>
<sequence length="546" mass="63514">MNRILINLTVLSAFITLFGCAKNTHETTKAKQPNIIFIMSDDHATNAISAYGGRLAEQFPDLTPNIDRLANEGMIMQNTFCTNAICGPSRAAILTGKFSHVNGFFKNESGGDFDGTQQTFPKLLQTAGYQTAVIGKWHLGTAPTGFDYSKVMINHGGQGTYHNTVFLENGKDTVQENSFHSSRQVWEDAKKWLTGGRDQEKPFMLMYQFKAPHRPWTPDEQFQHVFDDVEIVEPETFNDTYEGKVAAGNTWQTIERNLNRKDLKVAPPHPEKMTKKEIAAWYKYGNNNEEPWSPSDELKGQALKKWKYQKYMKEYLGCVKGVDHYIGEMLNYLDENGLAENTIVIYTSDQGFYLGEHGWFDKRMMYEESFKMPFLIRYPNHIAPKTVSKKLAMNVDFAPTLLDFAGVDIPSDIQGRSIKSIVEGTEPENDWRDAVYYHYYEFPWWHHVLPHYGVRTERYKLIHFYYNPEIAKEQWREKDWELFDLEKDPNELYNLYEKAGYEEITQQLKTKLQAMQKEYKEDSQEDMMKKTDIRIGRVYEHAKYGK</sequence>
<dbReference type="InterPro" id="IPR017850">
    <property type="entry name" value="Alkaline_phosphatase_core_sf"/>
</dbReference>
<feature type="chain" id="PRO_5019224053" evidence="4">
    <location>
        <begin position="22"/>
        <end position="546"/>
    </location>
</feature>
<feature type="signal peptide" evidence="4">
    <location>
        <begin position="1"/>
        <end position="21"/>
    </location>
</feature>
<keyword evidence="3" id="KW-0175">Coiled coil</keyword>
<dbReference type="InterPro" id="IPR032506">
    <property type="entry name" value="SGSH_C"/>
</dbReference>
<evidence type="ECO:0000256" key="3">
    <source>
        <dbReference type="SAM" id="Coils"/>
    </source>
</evidence>
<dbReference type="Pfam" id="PF01663">
    <property type="entry name" value="Phosphodiest"/>
    <property type="match status" value="1"/>
</dbReference>
<feature type="coiled-coil region" evidence="3">
    <location>
        <begin position="498"/>
        <end position="525"/>
    </location>
</feature>
<dbReference type="PROSITE" id="PS51257">
    <property type="entry name" value="PROKAR_LIPOPROTEIN"/>
    <property type="match status" value="1"/>
</dbReference>
<keyword evidence="2" id="KW-0378">Hydrolase</keyword>
<gene>
    <name evidence="6" type="ORF">EI427_21780</name>
</gene>
<dbReference type="RefSeq" id="WP_126618993.1">
    <property type="nucleotide sequence ID" value="NZ_CP034563.1"/>
</dbReference>
<dbReference type="CDD" id="cd16031">
    <property type="entry name" value="G6S_like"/>
    <property type="match status" value="1"/>
</dbReference>
<dbReference type="OrthoDB" id="976866at2"/>
<dbReference type="InterPro" id="IPR024607">
    <property type="entry name" value="Sulfatase_CS"/>
</dbReference>
<dbReference type="PROSITE" id="PS00523">
    <property type="entry name" value="SULFATASE_1"/>
    <property type="match status" value="1"/>
</dbReference>
<dbReference type="AlphaFoldDB" id="A0A3S9P9G6"/>
<dbReference type="PANTHER" id="PTHR43108:SF6">
    <property type="entry name" value="N-SULPHOGLUCOSAMINE SULPHOHYDROLASE"/>
    <property type="match status" value="1"/>
</dbReference>
<evidence type="ECO:0000256" key="1">
    <source>
        <dbReference type="ARBA" id="ARBA00008779"/>
    </source>
</evidence>
<name>A0A3S9P9G6_9BACT</name>
<feature type="domain" description="N-sulphoglucosamine sulphohydrolase C-terminal" evidence="5">
    <location>
        <begin position="355"/>
        <end position="517"/>
    </location>
</feature>
<dbReference type="InterPro" id="IPR002591">
    <property type="entry name" value="Phosphodiest/P_Trfase"/>
</dbReference>
<proteinExistence type="inferred from homology"/>
<dbReference type="Proteomes" id="UP000267268">
    <property type="component" value="Chromosome 2"/>
</dbReference>
<keyword evidence="4" id="KW-0732">Signal</keyword>
<dbReference type="PROSITE" id="PS00149">
    <property type="entry name" value="SULFATASE_2"/>
    <property type="match status" value="1"/>
</dbReference>
<evidence type="ECO:0000259" key="5">
    <source>
        <dbReference type="Pfam" id="PF16347"/>
    </source>
</evidence>
<organism evidence="6 7">
    <name type="scientific">Flammeovirga pectinis</name>
    <dbReference type="NCBI Taxonomy" id="2494373"/>
    <lineage>
        <taxon>Bacteria</taxon>
        <taxon>Pseudomonadati</taxon>
        <taxon>Bacteroidota</taxon>
        <taxon>Cytophagia</taxon>
        <taxon>Cytophagales</taxon>
        <taxon>Flammeovirgaceae</taxon>
        <taxon>Flammeovirga</taxon>
    </lineage>
</organism>
<dbReference type="EMBL" id="CP034563">
    <property type="protein sequence ID" value="AZQ64858.1"/>
    <property type="molecule type" value="Genomic_DNA"/>
</dbReference>
<evidence type="ECO:0000256" key="2">
    <source>
        <dbReference type="ARBA" id="ARBA00022801"/>
    </source>
</evidence>
<protein>
    <submittedName>
        <fullName evidence="6">DUF4976 domain-containing protein</fullName>
    </submittedName>
</protein>
<dbReference type="KEGG" id="fll:EI427_21780"/>
<dbReference type="SUPFAM" id="SSF53649">
    <property type="entry name" value="Alkaline phosphatase-like"/>
    <property type="match status" value="1"/>
</dbReference>
<comment type="similarity">
    <text evidence="1">Belongs to the sulfatase family.</text>
</comment>
<accession>A0A3S9P9G6</accession>
<keyword evidence="7" id="KW-1185">Reference proteome</keyword>
<reference evidence="6 7" key="1">
    <citation type="submission" date="2018-12" db="EMBL/GenBank/DDBJ databases">
        <title>Flammeovirga pectinis sp. nov., isolated from the gut of the Korean scallop, Patinopecten yessoensis.</title>
        <authorList>
            <person name="Bae J.-W."/>
            <person name="Jeong Y.-S."/>
            <person name="Kang W."/>
        </authorList>
    </citation>
    <scope>NUCLEOTIDE SEQUENCE [LARGE SCALE GENOMIC DNA]</scope>
    <source>
        <strain evidence="6 7">L12M1</strain>
    </source>
</reference>